<feature type="domain" description="HTH hxlR-type" evidence="4">
    <location>
        <begin position="11"/>
        <end position="108"/>
    </location>
</feature>
<dbReference type="InterPro" id="IPR002577">
    <property type="entry name" value="HTH_HxlR"/>
</dbReference>
<proteinExistence type="predicted"/>
<dbReference type="EMBL" id="SHKX01000010">
    <property type="protein sequence ID" value="RZU47772.1"/>
    <property type="molecule type" value="Genomic_DNA"/>
</dbReference>
<evidence type="ECO:0000313" key="5">
    <source>
        <dbReference type="EMBL" id="RZU47772.1"/>
    </source>
</evidence>
<evidence type="ECO:0000256" key="2">
    <source>
        <dbReference type="ARBA" id="ARBA00023125"/>
    </source>
</evidence>
<evidence type="ECO:0000256" key="1">
    <source>
        <dbReference type="ARBA" id="ARBA00023015"/>
    </source>
</evidence>
<dbReference type="Gene3D" id="1.10.10.10">
    <property type="entry name" value="Winged helix-like DNA-binding domain superfamily/Winged helix DNA-binding domain"/>
    <property type="match status" value="1"/>
</dbReference>
<dbReference type="GO" id="GO:0003677">
    <property type="term" value="F:DNA binding"/>
    <property type="evidence" value="ECO:0007669"/>
    <property type="project" value="UniProtKB-KW"/>
</dbReference>
<dbReference type="SUPFAM" id="SSF46785">
    <property type="entry name" value="Winged helix' DNA-binding domain"/>
    <property type="match status" value="1"/>
</dbReference>
<dbReference type="PROSITE" id="PS51118">
    <property type="entry name" value="HTH_HXLR"/>
    <property type="match status" value="1"/>
</dbReference>
<dbReference type="RefSeq" id="WP_130410989.1">
    <property type="nucleotide sequence ID" value="NZ_SHKX01000010.1"/>
</dbReference>
<sequence length="157" mass="17787">MKWQDIGDIPCSIARSLAVLGDRWTLMVLRNCFLGIKRFDDFQTNLGVTRHVLAERLLRLVDAGVLQKVPYQQKPERFEYRLTDKGRDLYPVLLALVSWGDKWLDEGQGAPLEFVHQPCGHKFRPVTVCSECGEPLSPRQVMPVIGPGFSVPALRKA</sequence>
<keyword evidence="2" id="KW-0238">DNA-binding</keyword>
<evidence type="ECO:0000313" key="6">
    <source>
        <dbReference type="Proteomes" id="UP000292423"/>
    </source>
</evidence>
<comment type="caution">
    <text evidence="5">The sequence shown here is derived from an EMBL/GenBank/DDBJ whole genome shotgun (WGS) entry which is preliminary data.</text>
</comment>
<protein>
    <submittedName>
        <fullName evidence="5">HxlR family transcriptional regulator</fullName>
    </submittedName>
</protein>
<accession>A0A4Q7ZAZ2</accession>
<evidence type="ECO:0000256" key="3">
    <source>
        <dbReference type="ARBA" id="ARBA00023163"/>
    </source>
</evidence>
<reference evidence="5 6" key="1">
    <citation type="submission" date="2019-02" db="EMBL/GenBank/DDBJ databases">
        <title>Genomic Encyclopedia of Type Strains, Phase IV (KMG-IV): sequencing the most valuable type-strain genomes for metagenomic binning, comparative biology and taxonomic classification.</title>
        <authorList>
            <person name="Goeker M."/>
        </authorList>
    </citation>
    <scope>NUCLEOTIDE SEQUENCE [LARGE SCALE GENOMIC DNA]</scope>
    <source>
        <strain evidence="5 6">DSM 105135</strain>
    </source>
</reference>
<evidence type="ECO:0000259" key="4">
    <source>
        <dbReference type="PROSITE" id="PS51118"/>
    </source>
</evidence>
<keyword evidence="1" id="KW-0805">Transcription regulation</keyword>
<dbReference type="PANTHER" id="PTHR33204:SF36">
    <property type="entry name" value="TRANSCRIPTIONAL REGULATORY PROTEIN"/>
    <property type="match status" value="1"/>
</dbReference>
<dbReference type="OrthoDB" id="9807069at2"/>
<dbReference type="AlphaFoldDB" id="A0A4Q7ZAZ2"/>
<dbReference type="InterPro" id="IPR036390">
    <property type="entry name" value="WH_DNA-bd_sf"/>
</dbReference>
<organism evidence="5 6">
    <name type="scientific">Fluviicoccus keumensis</name>
    <dbReference type="NCBI Taxonomy" id="1435465"/>
    <lineage>
        <taxon>Bacteria</taxon>
        <taxon>Pseudomonadati</taxon>
        <taxon>Pseudomonadota</taxon>
        <taxon>Gammaproteobacteria</taxon>
        <taxon>Moraxellales</taxon>
        <taxon>Moraxellaceae</taxon>
        <taxon>Fluviicoccus</taxon>
    </lineage>
</organism>
<keyword evidence="3" id="KW-0804">Transcription</keyword>
<name>A0A4Q7ZAZ2_9GAMM</name>
<dbReference type="Proteomes" id="UP000292423">
    <property type="component" value="Unassembled WGS sequence"/>
</dbReference>
<dbReference type="Pfam" id="PF01638">
    <property type="entry name" value="HxlR"/>
    <property type="match status" value="1"/>
</dbReference>
<dbReference type="PANTHER" id="PTHR33204">
    <property type="entry name" value="TRANSCRIPTIONAL REGULATOR, MARR FAMILY"/>
    <property type="match status" value="1"/>
</dbReference>
<keyword evidence="6" id="KW-1185">Reference proteome</keyword>
<gene>
    <name evidence="5" type="ORF">EV700_0739</name>
</gene>
<dbReference type="InterPro" id="IPR036388">
    <property type="entry name" value="WH-like_DNA-bd_sf"/>
</dbReference>